<evidence type="ECO:0000313" key="2">
    <source>
        <dbReference type="Proteomes" id="UP000507470"/>
    </source>
</evidence>
<reference evidence="1 2" key="1">
    <citation type="submission" date="2020-06" db="EMBL/GenBank/DDBJ databases">
        <authorList>
            <person name="Li R."/>
            <person name="Bekaert M."/>
        </authorList>
    </citation>
    <scope>NUCLEOTIDE SEQUENCE [LARGE SCALE GENOMIC DNA]</scope>
    <source>
        <strain evidence="2">wild</strain>
    </source>
</reference>
<keyword evidence="2" id="KW-1185">Reference proteome</keyword>
<accession>A0A6J8D3V4</accession>
<sequence>MCSTNEKGIGFHVLVELFYQDSYSAKIRWSVDENSLDLKYSVIGKKDLLSTPNPLKAKTTKIHKRATGGDQRGFILFIYYKSFIFRNINYFMGSVLLNYVWLLRLACLIDGVSGIEANSVAVNRSLYTTVRVGEINKRSLGKCIISYCGNEGHMEEEQKTSLRKLLQATIDFLHKENNNVWKNAEVNIYDNDNHAFRIISGNRGNKFVLQYKERTEDVDIINVEREQKYCTLV</sequence>
<dbReference type="Proteomes" id="UP000507470">
    <property type="component" value="Unassembled WGS sequence"/>
</dbReference>
<name>A0A6J8D3V4_MYTCO</name>
<dbReference type="OrthoDB" id="9983348at2759"/>
<proteinExistence type="predicted"/>
<evidence type="ECO:0000313" key="1">
    <source>
        <dbReference type="EMBL" id="CAC5403398.1"/>
    </source>
</evidence>
<dbReference type="AlphaFoldDB" id="A0A6J8D3V4"/>
<organism evidence="1 2">
    <name type="scientific">Mytilus coruscus</name>
    <name type="common">Sea mussel</name>
    <dbReference type="NCBI Taxonomy" id="42192"/>
    <lineage>
        <taxon>Eukaryota</taxon>
        <taxon>Metazoa</taxon>
        <taxon>Spiralia</taxon>
        <taxon>Lophotrochozoa</taxon>
        <taxon>Mollusca</taxon>
        <taxon>Bivalvia</taxon>
        <taxon>Autobranchia</taxon>
        <taxon>Pteriomorphia</taxon>
        <taxon>Mytilida</taxon>
        <taxon>Mytiloidea</taxon>
        <taxon>Mytilidae</taxon>
        <taxon>Mytilinae</taxon>
        <taxon>Mytilus</taxon>
    </lineage>
</organism>
<protein>
    <submittedName>
        <fullName evidence="1">Uncharacterized protein</fullName>
    </submittedName>
</protein>
<dbReference type="EMBL" id="CACVKT020006764">
    <property type="protein sequence ID" value="CAC5403398.1"/>
    <property type="molecule type" value="Genomic_DNA"/>
</dbReference>
<gene>
    <name evidence="1" type="ORF">MCOR_37296</name>
</gene>